<evidence type="ECO:0000256" key="8">
    <source>
        <dbReference type="ARBA" id="ARBA00023306"/>
    </source>
</evidence>
<dbReference type="STRING" id="905079.L1IVH0"/>
<dbReference type="InterPro" id="IPR016181">
    <property type="entry name" value="Acyl_CoA_acyltransferase"/>
</dbReference>
<dbReference type="EnsemblProtists" id="EKX40251">
    <property type="protein sequence ID" value="EKX40251"/>
    <property type="gene ID" value="GUITHDRAFT_113729"/>
</dbReference>
<keyword evidence="9" id="KW-0012">Acyltransferase</keyword>
<reference evidence="13 15" key="1">
    <citation type="journal article" date="2012" name="Nature">
        <title>Algal genomes reveal evolutionary mosaicism and the fate of nucleomorphs.</title>
        <authorList>
            <consortium name="DOE Joint Genome Institute"/>
            <person name="Curtis B.A."/>
            <person name="Tanifuji G."/>
            <person name="Burki F."/>
            <person name="Gruber A."/>
            <person name="Irimia M."/>
            <person name="Maruyama S."/>
            <person name="Arias M.C."/>
            <person name="Ball S.G."/>
            <person name="Gile G.H."/>
            <person name="Hirakawa Y."/>
            <person name="Hopkins J.F."/>
            <person name="Kuo A."/>
            <person name="Rensing S.A."/>
            <person name="Schmutz J."/>
            <person name="Symeonidi A."/>
            <person name="Elias M."/>
            <person name="Eveleigh R.J."/>
            <person name="Herman E.K."/>
            <person name="Klute M.J."/>
            <person name="Nakayama T."/>
            <person name="Obornik M."/>
            <person name="Reyes-Prieto A."/>
            <person name="Armbrust E.V."/>
            <person name="Aves S.J."/>
            <person name="Beiko R.G."/>
            <person name="Coutinho P."/>
            <person name="Dacks J.B."/>
            <person name="Durnford D.G."/>
            <person name="Fast N.M."/>
            <person name="Green B.R."/>
            <person name="Grisdale C.J."/>
            <person name="Hempel F."/>
            <person name="Henrissat B."/>
            <person name="Hoppner M.P."/>
            <person name="Ishida K."/>
            <person name="Kim E."/>
            <person name="Koreny L."/>
            <person name="Kroth P.G."/>
            <person name="Liu Y."/>
            <person name="Malik S.B."/>
            <person name="Maier U.G."/>
            <person name="McRose D."/>
            <person name="Mock T."/>
            <person name="Neilson J.A."/>
            <person name="Onodera N.T."/>
            <person name="Poole A.M."/>
            <person name="Pritham E.J."/>
            <person name="Richards T.A."/>
            <person name="Rocap G."/>
            <person name="Roy S.W."/>
            <person name="Sarai C."/>
            <person name="Schaack S."/>
            <person name="Shirato S."/>
            <person name="Slamovits C.H."/>
            <person name="Spencer D.F."/>
            <person name="Suzuki S."/>
            <person name="Worden A.Z."/>
            <person name="Zauner S."/>
            <person name="Barry K."/>
            <person name="Bell C."/>
            <person name="Bharti A.K."/>
            <person name="Crow J.A."/>
            <person name="Grimwood J."/>
            <person name="Kramer R."/>
            <person name="Lindquist E."/>
            <person name="Lucas S."/>
            <person name="Salamov A."/>
            <person name="McFadden G.I."/>
            <person name="Lane C.E."/>
            <person name="Keeling P.J."/>
            <person name="Gray M.W."/>
            <person name="Grigoriev I.V."/>
            <person name="Archibald J.M."/>
        </authorList>
    </citation>
    <scope>NUCLEOTIDE SEQUENCE</scope>
    <source>
        <strain evidence="13 15">CCMP2712</strain>
    </source>
</reference>
<dbReference type="InterPro" id="IPR028009">
    <property type="entry name" value="ESCO_Acetyltransf_dom"/>
</dbReference>
<reference evidence="14" key="3">
    <citation type="submission" date="2016-03" db="UniProtKB">
        <authorList>
            <consortium name="EnsemblProtists"/>
        </authorList>
    </citation>
    <scope>IDENTIFICATION</scope>
</reference>
<dbReference type="eggNOG" id="KOG3014">
    <property type="taxonomic scope" value="Eukaryota"/>
</dbReference>
<feature type="region of interest" description="Disordered" evidence="10">
    <location>
        <begin position="35"/>
        <end position="57"/>
    </location>
</feature>
<keyword evidence="15" id="KW-1185">Reference proteome</keyword>
<dbReference type="GO" id="GO:0007064">
    <property type="term" value="P:mitotic sister chromatid cohesion"/>
    <property type="evidence" value="ECO:0007669"/>
    <property type="project" value="TreeGrafter"/>
</dbReference>
<keyword evidence="3" id="KW-0808">Transferase</keyword>
<dbReference type="HOGENOM" id="CLU_039183_0_1_1"/>
<dbReference type="Proteomes" id="UP000011087">
    <property type="component" value="Unassembled WGS sequence"/>
</dbReference>
<evidence type="ECO:0000256" key="4">
    <source>
        <dbReference type="ARBA" id="ARBA00022723"/>
    </source>
</evidence>
<dbReference type="PANTHER" id="PTHR45884:SF2">
    <property type="entry name" value="N-ACETYLTRANSFERASE ECO"/>
    <property type="match status" value="1"/>
</dbReference>
<evidence type="ECO:0000256" key="10">
    <source>
        <dbReference type="SAM" id="MobiDB-lite"/>
    </source>
</evidence>
<feature type="domain" description="N-acetyltransferase ESCO acetyl-transferase" evidence="12">
    <location>
        <begin position="246"/>
        <end position="313"/>
    </location>
</feature>
<dbReference type="GeneID" id="17296986"/>
<protein>
    <recommendedName>
        <fullName evidence="16">N-acetyltransferase domain-containing protein</fullName>
    </recommendedName>
</protein>
<evidence type="ECO:0000313" key="14">
    <source>
        <dbReference type="EnsemblProtists" id="EKX40251"/>
    </source>
</evidence>
<evidence type="ECO:0000259" key="11">
    <source>
        <dbReference type="Pfam" id="PF13878"/>
    </source>
</evidence>
<dbReference type="GO" id="GO:0005634">
    <property type="term" value="C:nucleus"/>
    <property type="evidence" value="ECO:0007669"/>
    <property type="project" value="UniProtKB-SubCell"/>
</dbReference>
<dbReference type="EMBL" id="JH993033">
    <property type="protein sequence ID" value="EKX40251.1"/>
    <property type="molecule type" value="Genomic_DNA"/>
</dbReference>
<evidence type="ECO:0000313" key="15">
    <source>
        <dbReference type="Proteomes" id="UP000011087"/>
    </source>
</evidence>
<evidence type="ECO:0000256" key="3">
    <source>
        <dbReference type="ARBA" id="ARBA00022679"/>
    </source>
</evidence>
<keyword evidence="7" id="KW-0539">Nucleus</keyword>
<dbReference type="OMA" id="KEHQKFC"/>
<dbReference type="GO" id="GO:0061733">
    <property type="term" value="F:protein-lysine-acetyltransferase activity"/>
    <property type="evidence" value="ECO:0007669"/>
    <property type="project" value="TreeGrafter"/>
</dbReference>
<evidence type="ECO:0008006" key="16">
    <source>
        <dbReference type="Google" id="ProtNLM"/>
    </source>
</evidence>
<dbReference type="Pfam" id="PF13880">
    <property type="entry name" value="Acetyltransf_13"/>
    <property type="match status" value="1"/>
</dbReference>
<sequence length="321" mass="36294">MPAYGRRSTGEISVPPITSKGAASQFAEYAALRMEDPSSVPEEGLLDSPSAPRSDKTVRSALEVLKWKNNVEAPKSNHRPQKKRKNDDMRQLFIDAGQRDFSARACKVCGMVFCPGLEPDEALHKKVHANAVEGVEFRGFRNERVIKRFDCGSRIVCIRPDDQASHIEKAEEVRNSVEQQMGGIDCSERLESRFHAYYLLISQRKRVIGYILAEEINKAYKALPRPAVENEEDEDALIMLSERAERAECGICQIWIHKNHRRKGHAKKLLDSVRESFHNGSVVPPNFCAFSQPTPMGHKLATRYFGTSEYLVYKLVDGPYS</sequence>
<dbReference type="RefSeq" id="XP_005827231.1">
    <property type="nucleotide sequence ID" value="XM_005827174.1"/>
</dbReference>
<feature type="region of interest" description="Disordered" evidence="10">
    <location>
        <begin position="69"/>
        <end position="88"/>
    </location>
</feature>
<keyword evidence="8" id="KW-0131">Cell cycle</keyword>
<evidence type="ECO:0000256" key="6">
    <source>
        <dbReference type="ARBA" id="ARBA00022833"/>
    </source>
</evidence>
<feature type="domain" description="N-acetyltransferase ESCO zinc-finger" evidence="11">
    <location>
        <begin position="91"/>
        <end position="130"/>
    </location>
</feature>
<keyword evidence="5" id="KW-0863">Zinc-finger</keyword>
<organism evidence="13">
    <name type="scientific">Guillardia theta (strain CCMP2712)</name>
    <name type="common">Cryptophyte</name>
    <dbReference type="NCBI Taxonomy" id="905079"/>
    <lineage>
        <taxon>Eukaryota</taxon>
        <taxon>Cryptophyceae</taxon>
        <taxon>Pyrenomonadales</taxon>
        <taxon>Geminigeraceae</taxon>
        <taxon>Guillardia</taxon>
    </lineage>
</organism>
<dbReference type="PaxDb" id="55529-EKX40251"/>
<keyword evidence="6" id="KW-0862">Zinc</keyword>
<dbReference type="Pfam" id="PF13878">
    <property type="entry name" value="zf-C2H2_3"/>
    <property type="match status" value="1"/>
</dbReference>
<dbReference type="AlphaFoldDB" id="L1IVH0"/>
<evidence type="ECO:0000259" key="12">
    <source>
        <dbReference type="Pfam" id="PF13880"/>
    </source>
</evidence>
<reference evidence="15" key="2">
    <citation type="submission" date="2012-11" db="EMBL/GenBank/DDBJ databases">
        <authorList>
            <person name="Kuo A."/>
            <person name="Curtis B.A."/>
            <person name="Tanifuji G."/>
            <person name="Burki F."/>
            <person name="Gruber A."/>
            <person name="Irimia M."/>
            <person name="Maruyama S."/>
            <person name="Arias M.C."/>
            <person name="Ball S.G."/>
            <person name="Gile G.H."/>
            <person name="Hirakawa Y."/>
            <person name="Hopkins J.F."/>
            <person name="Rensing S.A."/>
            <person name="Schmutz J."/>
            <person name="Symeonidi A."/>
            <person name="Elias M."/>
            <person name="Eveleigh R.J."/>
            <person name="Herman E.K."/>
            <person name="Klute M.J."/>
            <person name="Nakayama T."/>
            <person name="Obornik M."/>
            <person name="Reyes-Prieto A."/>
            <person name="Armbrust E.V."/>
            <person name="Aves S.J."/>
            <person name="Beiko R.G."/>
            <person name="Coutinho P."/>
            <person name="Dacks J.B."/>
            <person name="Durnford D.G."/>
            <person name="Fast N.M."/>
            <person name="Green B.R."/>
            <person name="Grisdale C."/>
            <person name="Hempe F."/>
            <person name="Henrissat B."/>
            <person name="Hoppner M.P."/>
            <person name="Ishida K.-I."/>
            <person name="Kim E."/>
            <person name="Koreny L."/>
            <person name="Kroth P.G."/>
            <person name="Liu Y."/>
            <person name="Malik S.-B."/>
            <person name="Maier U.G."/>
            <person name="McRose D."/>
            <person name="Mock T."/>
            <person name="Neilson J.A."/>
            <person name="Onodera N.T."/>
            <person name="Poole A.M."/>
            <person name="Pritham E.J."/>
            <person name="Richards T.A."/>
            <person name="Rocap G."/>
            <person name="Roy S.W."/>
            <person name="Sarai C."/>
            <person name="Schaack S."/>
            <person name="Shirato S."/>
            <person name="Slamovits C.H."/>
            <person name="Spencer D.F."/>
            <person name="Suzuki S."/>
            <person name="Worden A.Z."/>
            <person name="Zauner S."/>
            <person name="Barry K."/>
            <person name="Bell C."/>
            <person name="Bharti A.K."/>
            <person name="Crow J.A."/>
            <person name="Grimwood J."/>
            <person name="Kramer R."/>
            <person name="Lindquist E."/>
            <person name="Lucas S."/>
            <person name="Salamov A."/>
            <person name="McFadden G.I."/>
            <person name="Lane C.E."/>
            <person name="Keeling P.J."/>
            <person name="Gray M.W."/>
            <person name="Grigoriev I.V."/>
            <person name="Archibald J.M."/>
        </authorList>
    </citation>
    <scope>NUCLEOTIDE SEQUENCE</scope>
    <source>
        <strain evidence="15">CCMP2712</strain>
    </source>
</reference>
<keyword evidence="4" id="KW-0479">Metal-binding</keyword>
<dbReference type="SUPFAM" id="SSF55729">
    <property type="entry name" value="Acyl-CoA N-acyltransferases (Nat)"/>
    <property type="match status" value="1"/>
</dbReference>
<evidence type="ECO:0000313" key="13">
    <source>
        <dbReference type="EMBL" id="EKX40251.1"/>
    </source>
</evidence>
<evidence type="ECO:0000256" key="5">
    <source>
        <dbReference type="ARBA" id="ARBA00022771"/>
    </source>
</evidence>
<dbReference type="CDD" id="cd04301">
    <property type="entry name" value="NAT_SF"/>
    <property type="match status" value="1"/>
</dbReference>
<name>L1IVH0_GUITC</name>
<gene>
    <name evidence="13" type="ORF">GUITHDRAFT_113729</name>
</gene>
<comment type="subcellular location">
    <subcellularLocation>
        <location evidence="1">Nucleus</location>
    </subcellularLocation>
</comment>
<evidence type="ECO:0000256" key="9">
    <source>
        <dbReference type="ARBA" id="ARBA00023315"/>
    </source>
</evidence>
<dbReference type="OrthoDB" id="428854at2759"/>
<dbReference type="KEGG" id="gtt:GUITHDRAFT_113729"/>
<evidence type="ECO:0000256" key="1">
    <source>
        <dbReference type="ARBA" id="ARBA00004123"/>
    </source>
</evidence>
<evidence type="ECO:0000256" key="7">
    <source>
        <dbReference type="ARBA" id="ARBA00023242"/>
    </source>
</evidence>
<accession>L1IVH0</accession>
<dbReference type="PANTHER" id="PTHR45884">
    <property type="entry name" value="N-ACETYLTRANSFERASE ECO"/>
    <property type="match status" value="1"/>
</dbReference>
<comment type="similarity">
    <text evidence="2">Belongs to the acetyltransferase family. ECO subfamily.</text>
</comment>
<dbReference type="GO" id="GO:0000785">
    <property type="term" value="C:chromatin"/>
    <property type="evidence" value="ECO:0007669"/>
    <property type="project" value="TreeGrafter"/>
</dbReference>
<dbReference type="GO" id="GO:0008270">
    <property type="term" value="F:zinc ion binding"/>
    <property type="evidence" value="ECO:0007669"/>
    <property type="project" value="UniProtKB-KW"/>
</dbReference>
<evidence type="ECO:0000256" key="2">
    <source>
        <dbReference type="ARBA" id="ARBA00005816"/>
    </source>
</evidence>
<proteinExistence type="inferred from homology"/>
<dbReference type="Gene3D" id="3.40.630.30">
    <property type="match status" value="1"/>
</dbReference>
<dbReference type="InterPro" id="IPR028005">
    <property type="entry name" value="AcTrfase_ESCO_Znf_dom"/>
</dbReference>